<evidence type="ECO:0000259" key="2">
    <source>
        <dbReference type="Pfam" id="PF01636"/>
    </source>
</evidence>
<feature type="compositionally biased region" description="Polar residues" evidence="1">
    <location>
        <begin position="433"/>
        <end position="444"/>
    </location>
</feature>
<dbReference type="SUPFAM" id="SSF56112">
    <property type="entry name" value="Protein kinase-like (PK-like)"/>
    <property type="match status" value="1"/>
</dbReference>
<dbReference type="PANTHER" id="PTHR21310">
    <property type="entry name" value="AMINOGLYCOSIDE PHOSPHOTRANSFERASE-RELATED-RELATED"/>
    <property type="match status" value="1"/>
</dbReference>
<dbReference type="InterPro" id="IPR051678">
    <property type="entry name" value="AGP_Transferase"/>
</dbReference>
<dbReference type="InterPro" id="IPR002575">
    <property type="entry name" value="Aminoglycoside_PTrfase"/>
</dbReference>
<keyword evidence="4" id="KW-1185">Reference proteome</keyword>
<dbReference type="AlphaFoldDB" id="A0AA38R9R4"/>
<feature type="region of interest" description="Disordered" evidence="1">
    <location>
        <begin position="425"/>
        <end position="444"/>
    </location>
</feature>
<sequence>MRVNKDALATNKKKAQDWLTLLATYDHYYAPRSRVETIASQHRQGRPCRVVQRIRGAFNYCFRIRFDEGDDEWVLRFPVPGDTMNAMRKVQNEAAVMRFLKDNTTIPVPELITSGVAHGEFEGLGPYIIMNFVDGVSLDDVLLEGDSSLKKDIPDPVLETIYRQIANIYLQLFQLDFSKIGSLSVVEEAGMGRRWHVTSGPVTFKMNEIERMGGVRVGASDGPFDSATDYFHTLAEQSLSHLLDNPLASRDEQEARDDYRSIHILRTLAERFASNDTGHYKLFCDDLRFGNILVDRSNRILAVLDWEFSYAAPASFLYSPPSWLIGSEPFEWKDEDVRIYKGKVEIFLRLLEEEEDCCGLGRTLSSLMRESMRDGTFWYNLAIRESFPLADLMEHCLDAEPFSEVAPPDDLETFGRRKMARRQEYEEHKSLKQQRQQKQIAEVNNKTPGRASLVARVAAIGVCSQSF</sequence>
<gene>
    <name evidence="3" type="ORF">NKR23_g12258</name>
</gene>
<evidence type="ECO:0000256" key="1">
    <source>
        <dbReference type="SAM" id="MobiDB-lite"/>
    </source>
</evidence>
<proteinExistence type="predicted"/>
<dbReference type="Pfam" id="PF01636">
    <property type="entry name" value="APH"/>
    <property type="match status" value="1"/>
</dbReference>
<dbReference type="InterPro" id="IPR011009">
    <property type="entry name" value="Kinase-like_dom_sf"/>
</dbReference>
<organism evidence="3 4">
    <name type="scientific">Pleurostoma richardsiae</name>
    <dbReference type="NCBI Taxonomy" id="41990"/>
    <lineage>
        <taxon>Eukaryota</taxon>
        <taxon>Fungi</taxon>
        <taxon>Dikarya</taxon>
        <taxon>Ascomycota</taxon>
        <taxon>Pezizomycotina</taxon>
        <taxon>Sordariomycetes</taxon>
        <taxon>Sordariomycetidae</taxon>
        <taxon>Calosphaeriales</taxon>
        <taxon>Pleurostomataceae</taxon>
        <taxon>Pleurostoma</taxon>
    </lineage>
</organism>
<protein>
    <submittedName>
        <fullName evidence="3">Phosphotransferase enzyme family protein</fullName>
    </submittedName>
</protein>
<dbReference type="Gene3D" id="3.90.1200.10">
    <property type="match status" value="1"/>
</dbReference>
<reference evidence="3" key="1">
    <citation type="submission" date="2022-07" db="EMBL/GenBank/DDBJ databases">
        <title>Fungi with potential for degradation of polypropylene.</title>
        <authorList>
            <person name="Gostincar C."/>
        </authorList>
    </citation>
    <scope>NUCLEOTIDE SEQUENCE</scope>
    <source>
        <strain evidence="3">EXF-13308</strain>
    </source>
</reference>
<dbReference type="Gene3D" id="3.30.200.20">
    <property type="entry name" value="Phosphorylase Kinase, domain 1"/>
    <property type="match status" value="1"/>
</dbReference>
<evidence type="ECO:0000313" key="3">
    <source>
        <dbReference type="EMBL" id="KAJ9130316.1"/>
    </source>
</evidence>
<comment type="caution">
    <text evidence="3">The sequence shown here is derived from an EMBL/GenBank/DDBJ whole genome shotgun (WGS) entry which is preliminary data.</text>
</comment>
<accession>A0AA38R9R4</accession>
<evidence type="ECO:0000313" key="4">
    <source>
        <dbReference type="Proteomes" id="UP001174694"/>
    </source>
</evidence>
<feature type="domain" description="Aminoglycoside phosphotransferase" evidence="2">
    <location>
        <begin position="66"/>
        <end position="314"/>
    </location>
</feature>
<dbReference type="Proteomes" id="UP001174694">
    <property type="component" value="Unassembled WGS sequence"/>
</dbReference>
<dbReference type="EMBL" id="JANBVO010000095">
    <property type="protein sequence ID" value="KAJ9130316.1"/>
    <property type="molecule type" value="Genomic_DNA"/>
</dbReference>
<name>A0AA38R9R4_9PEZI</name>
<dbReference type="PANTHER" id="PTHR21310:SF37">
    <property type="entry name" value="AMINOGLYCOSIDE PHOSPHOTRANSFERASE DOMAIN-CONTAINING PROTEIN"/>
    <property type="match status" value="1"/>
</dbReference>